<evidence type="ECO:0000256" key="1">
    <source>
        <dbReference type="SAM" id="Phobius"/>
    </source>
</evidence>
<keyword evidence="1" id="KW-1133">Transmembrane helix</keyword>
<keyword evidence="1" id="KW-0472">Membrane</keyword>
<name>A0ABS9V2H6_9BACT</name>
<dbReference type="EMBL" id="JAKZGP010000041">
    <property type="protein sequence ID" value="MCH7410578.1"/>
    <property type="molecule type" value="Genomic_DNA"/>
</dbReference>
<proteinExistence type="predicted"/>
<organism evidence="2 3">
    <name type="scientific">Belliella filtrata</name>
    <dbReference type="NCBI Taxonomy" id="2923435"/>
    <lineage>
        <taxon>Bacteria</taxon>
        <taxon>Pseudomonadati</taxon>
        <taxon>Bacteroidota</taxon>
        <taxon>Cytophagia</taxon>
        <taxon>Cytophagales</taxon>
        <taxon>Cyclobacteriaceae</taxon>
        <taxon>Belliella</taxon>
    </lineage>
</organism>
<comment type="caution">
    <text evidence="2">The sequence shown here is derived from an EMBL/GenBank/DDBJ whole genome shotgun (WGS) entry which is preliminary data.</text>
</comment>
<protein>
    <submittedName>
        <fullName evidence="2">Uncharacterized protein</fullName>
    </submittedName>
</protein>
<keyword evidence="3" id="KW-1185">Reference proteome</keyword>
<sequence>MIDIDIISTSIAIGAMVAFAIPFYVNHLKVKKAKLNKESLLKGFIKSHGLTINMQDQWRSQYFIGLDTQQRTLVYIDDLEEIKPILIDFNEVKQVRINEISRSLKSKGPDRKIIDGLYLELLNPQGKVIESLEFFHGDKFSDLVGEPVLIKKWEAILKSTLKNTTENKSLVI</sequence>
<dbReference type="RefSeq" id="WP_241348938.1">
    <property type="nucleotide sequence ID" value="NZ_JAKZGP010000041.1"/>
</dbReference>
<evidence type="ECO:0000313" key="3">
    <source>
        <dbReference type="Proteomes" id="UP001165489"/>
    </source>
</evidence>
<accession>A0ABS9V2H6</accession>
<feature type="transmembrane region" description="Helical" evidence="1">
    <location>
        <begin position="6"/>
        <end position="25"/>
    </location>
</feature>
<evidence type="ECO:0000313" key="2">
    <source>
        <dbReference type="EMBL" id="MCH7410578.1"/>
    </source>
</evidence>
<reference evidence="2" key="1">
    <citation type="submission" date="2022-03" db="EMBL/GenBank/DDBJ databases">
        <title>De novo assembled genomes of Belliella spp. (Cyclobacteriaceae) strains.</title>
        <authorList>
            <person name="Szabo A."/>
            <person name="Korponai K."/>
            <person name="Felfoldi T."/>
        </authorList>
    </citation>
    <scope>NUCLEOTIDE SEQUENCE</scope>
    <source>
        <strain evidence="2">DSM 111904</strain>
    </source>
</reference>
<gene>
    <name evidence="2" type="ORF">MM239_14315</name>
</gene>
<keyword evidence="1" id="KW-0812">Transmembrane</keyword>
<dbReference type="Proteomes" id="UP001165489">
    <property type="component" value="Unassembled WGS sequence"/>
</dbReference>